<proteinExistence type="predicted"/>
<dbReference type="AlphaFoldDB" id="A0A1F8FMQ4"/>
<accession>A0A1F8FMQ4</accession>
<protein>
    <submittedName>
        <fullName evidence="1">Uncharacterized protein</fullName>
    </submittedName>
</protein>
<dbReference type="Proteomes" id="UP000176581">
    <property type="component" value="Unassembled WGS sequence"/>
</dbReference>
<organism evidence="1 2">
    <name type="scientific">Candidatus Yanofskybacteria bacterium RIFCSPHIGHO2_02_FULL_43_22</name>
    <dbReference type="NCBI Taxonomy" id="1802681"/>
    <lineage>
        <taxon>Bacteria</taxon>
        <taxon>Candidatus Yanofskyibacteriota</taxon>
    </lineage>
</organism>
<reference evidence="1 2" key="1">
    <citation type="journal article" date="2016" name="Nat. Commun.">
        <title>Thousands of microbial genomes shed light on interconnected biogeochemical processes in an aquifer system.</title>
        <authorList>
            <person name="Anantharaman K."/>
            <person name="Brown C.T."/>
            <person name="Hug L.A."/>
            <person name="Sharon I."/>
            <person name="Castelle C.J."/>
            <person name="Probst A.J."/>
            <person name="Thomas B.C."/>
            <person name="Singh A."/>
            <person name="Wilkins M.J."/>
            <person name="Karaoz U."/>
            <person name="Brodie E.L."/>
            <person name="Williams K.H."/>
            <person name="Hubbard S.S."/>
            <person name="Banfield J.F."/>
        </authorList>
    </citation>
    <scope>NUCLEOTIDE SEQUENCE [LARGE SCALE GENOMIC DNA]</scope>
</reference>
<evidence type="ECO:0000313" key="1">
    <source>
        <dbReference type="EMBL" id="OGN14000.1"/>
    </source>
</evidence>
<name>A0A1F8FMQ4_9BACT</name>
<sequence length="114" mass="12720">MEKGATKPLTPDSIKNLESSRFLFRDFKSAVEAGGAVAFGWIEDSIITKMSRVEFGKDKLGEETATVKTVNPDTQKEEIIYYTTEEGEVARFKSILRGEVVTNDLSGKILKEKK</sequence>
<gene>
    <name evidence="1" type="ORF">A3J47_04390</name>
</gene>
<dbReference type="EMBL" id="MGJV01000029">
    <property type="protein sequence ID" value="OGN14000.1"/>
    <property type="molecule type" value="Genomic_DNA"/>
</dbReference>
<comment type="caution">
    <text evidence="1">The sequence shown here is derived from an EMBL/GenBank/DDBJ whole genome shotgun (WGS) entry which is preliminary data.</text>
</comment>
<evidence type="ECO:0000313" key="2">
    <source>
        <dbReference type="Proteomes" id="UP000176581"/>
    </source>
</evidence>